<dbReference type="OrthoDB" id="3405932at2"/>
<feature type="transmembrane region" description="Helical" evidence="2">
    <location>
        <begin position="257"/>
        <end position="275"/>
    </location>
</feature>
<feature type="transmembrane region" description="Helical" evidence="2">
    <location>
        <begin position="90"/>
        <end position="107"/>
    </location>
</feature>
<protein>
    <submittedName>
        <fullName evidence="3">Ribose/xylose/arabinose/galactoside ABC-type transport system, permease component</fullName>
    </submittedName>
</protein>
<dbReference type="EMBL" id="FNAD01000009">
    <property type="protein sequence ID" value="SDD94261.1"/>
    <property type="molecule type" value="Genomic_DNA"/>
</dbReference>
<organism evidence="3 4">
    <name type="scientific">Glycomyces harbinensis</name>
    <dbReference type="NCBI Taxonomy" id="58114"/>
    <lineage>
        <taxon>Bacteria</taxon>
        <taxon>Bacillati</taxon>
        <taxon>Actinomycetota</taxon>
        <taxon>Actinomycetes</taxon>
        <taxon>Glycomycetales</taxon>
        <taxon>Glycomycetaceae</taxon>
        <taxon>Glycomyces</taxon>
    </lineage>
</organism>
<proteinExistence type="predicted"/>
<feature type="transmembrane region" description="Helical" evidence="2">
    <location>
        <begin position="280"/>
        <end position="297"/>
    </location>
</feature>
<reference evidence="4" key="1">
    <citation type="submission" date="2016-10" db="EMBL/GenBank/DDBJ databases">
        <authorList>
            <person name="Varghese N."/>
            <person name="Submissions S."/>
        </authorList>
    </citation>
    <scope>NUCLEOTIDE SEQUENCE [LARGE SCALE GENOMIC DNA]</scope>
    <source>
        <strain evidence="4">CGMCC 4.3516</strain>
    </source>
</reference>
<evidence type="ECO:0000313" key="3">
    <source>
        <dbReference type="EMBL" id="SDD94261.1"/>
    </source>
</evidence>
<feature type="compositionally biased region" description="Basic and acidic residues" evidence="1">
    <location>
        <begin position="1"/>
        <end position="12"/>
    </location>
</feature>
<evidence type="ECO:0000256" key="1">
    <source>
        <dbReference type="SAM" id="MobiDB-lite"/>
    </source>
</evidence>
<feature type="compositionally biased region" description="Basic and acidic residues" evidence="1">
    <location>
        <begin position="344"/>
        <end position="362"/>
    </location>
</feature>
<feature type="compositionally biased region" description="Basic and acidic residues" evidence="1">
    <location>
        <begin position="422"/>
        <end position="442"/>
    </location>
</feature>
<dbReference type="RefSeq" id="WP_091037522.1">
    <property type="nucleotide sequence ID" value="NZ_FNAD01000009.1"/>
</dbReference>
<dbReference type="Proteomes" id="UP000198949">
    <property type="component" value="Unassembled WGS sequence"/>
</dbReference>
<evidence type="ECO:0000256" key="2">
    <source>
        <dbReference type="SAM" id="Phobius"/>
    </source>
</evidence>
<keyword evidence="4" id="KW-1185">Reference proteome</keyword>
<keyword evidence="2" id="KW-0472">Membrane</keyword>
<accession>A0A1G6YVD8</accession>
<feature type="compositionally biased region" description="Low complexity" evidence="1">
    <location>
        <begin position="409"/>
        <end position="421"/>
    </location>
</feature>
<feature type="transmembrane region" description="Helical" evidence="2">
    <location>
        <begin position="113"/>
        <end position="134"/>
    </location>
</feature>
<dbReference type="AlphaFoldDB" id="A0A1G6YVD8"/>
<gene>
    <name evidence="3" type="ORF">SAMN05216270_109192</name>
</gene>
<feature type="transmembrane region" description="Helical" evidence="2">
    <location>
        <begin position="309"/>
        <end position="325"/>
    </location>
</feature>
<evidence type="ECO:0000313" key="4">
    <source>
        <dbReference type="Proteomes" id="UP000198949"/>
    </source>
</evidence>
<dbReference type="STRING" id="58114.SAMN05216270_109192"/>
<sequence length="442" mass="44314">MKFDSPSKDRDSTSQMSVVPTGGDETPSDRMAVHVVWEIGLLLLGGGVLFALTQAAGGPFAENSWNGFAAALAPVAMLASAMAVSLRVGAVNLAVGPIALLAAWLFVDASGSGSAVALGMGLGAAVFVGIVLATLTAWLRAPGWAASGAVGGAIGLWAGTSGDPSAFMLSALPDTGVLAALAGAAGLSLFLGLVGAFAGIRGRLAPIRDTPAGERHGRGGLVFLGILLSSSLAGAAGVVAAWTTVPDAGSAGLPDPILLTVIALGAALLGGTSLLGRRGGVCGTLFAALLVLSLMWLAEGRGWSFDPSWIALSAIVAGFLVTRLVEAMNAVDDVEAATANRAGSVDDLRDDDPRPDRTGEYERYDEDLADLGSGGDPWSTNSGAIPANTGAIPANTGGIRTNTGPIPNAAAADPFGASGAFDDLRDGYGTRFGSDNDRRYGR</sequence>
<feature type="transmembrane region" description="Helical" evidence="2">
    <location>
        <begin position="65"/>
        <end position="83"/>
    </location>
</feature>
<feature type="region of interest" description="Disordered" evidence="1">
    <location>
        <begin position="399"/>
        <end position="442"/>
    </location>
</feature>
<keyword evidence="2" id="KW-1133">Transmembrane helix</keyword>
<feature type="transmembrane region" description="Helical" evidence="2">
    <location>
        <begin position="221"/>
        <end position="245"/>
    </location>
</feature>
<feature type="region of interest" description="Disordered" evidence="1">
    <location>
        <begin position="342"/>
        <end position="377"/>
    </location>
</feature>
<feature type="transmembrane region" description="Helical" evidence="2">
    <location>
        <begin position="141"/>
        <end position="158"/>
    </location>
</feature>
<feature type="region of interest" description="Disordered" evidence="1">
    <location>
        <begin position="1"/>
        <end position="26"/>
    </location>
</feature>
<keyword evidence="2" id="KW-0812">Transmembrane</keyword>
<feature type="transmembrane region" description="Helical" evidence="2">
    <location>
        <begin position="35"/>
        <end position="53"/>
    </location>
</feature>
<name>A0A1G6YVD8_9ACTN</name>
<feature type="transmembrane region" description="Helical" evidence="2">
    <location>
        <begin position="178"/>
        <end position="200"/>
    </location>
</feature>